<gene>
    <name evidence="2" type="ORF">CTAM01_15377</name>
</gene>
<dbReference type="EMBL" id="MLFU01000159">
    <property type="protein sequence ID" value="KAK1476777.1"/>
    <property type="molecule type" value="Genomic_DNA"/>
</dbReference>
<evidence type="ECO:0000313" key="2">
    <source>
        <dbReference type="EMBL" id="KAK1476777.1"/>
    </source>
</evidence>
<organism evidence="2 3">
    <name type="scientific">Colletotrichum tamarilloi</name>
    <dbReference type="NCBI Taxonomy" id="1209934"/>
    <lineage>
        <taxon>Eukaryota</taxon>
        <taxon>Fungi</taxon>
        <taxon>Dikarya</taxon>
        <taxon>Ascomycota</taxon>
        <taxon>Pezizomycotina</taxon>
        <taxon>Sordariomycetes</taxon>
        <taxon>Hypocreomycetidae</taxon>
        <taxon>Glomerellales</taxon>
        <taxon>Glomerellaceae</taxon>
        <taxon>Colletotrichum</taxon>
        <taxon>Colletotrichum acutatum species complex</taxon>
    </lineage>
</organism>
<proteinExistence type="predicted"/>
<protein>
    <submittedName>
        <fullName evidence="2">Uncharacterized protein</fullName>
    </submittedName>
</protein>
<feature type="region of interest" description="Disordered" evidence="1">
    <location>
        <begin position="161"/>
        <end position="202"/>
    </location>
</feature>
<dbReference type="GeneID" id="85415612"/>
<dbReference type="Proteomes" id="UP001227543">
    <property type="component" value="Unassembled WGS sequence"/>
</dbReference>
<keyword evidence="3" id="KW-1185">Reference proteome</keyword>
<reference evidence="2 3" key="1">
    <citation type="submission" date="2016-10" db="EMBL/GenBank/DDBJ databases">
        <title>The genome sequence of Colletotrichum fioriniae PJ7.</title>
        <authorList>
            <person name="Baroncelli R."/>
        </authorList>
    </citation>
    <scope>NUCLEOTIDE SEQUENCE [LARGE SCALE GENOMIC DNA]</scope>
    <source>
        <strain evidence="2 3">Tom-12</strain>
    </source>
</reference>
<comment type="caution">
    <text evidence="2">The sequence shown here is derived from an EMBL/GenBank/DDBJ whole genome shotgun (WGS) entry which is preliminary data.</text>
</comment>
<evidence type="ECO:0000256" key="1">
    <source>
        <dbReference type="SAM" id="MobiDB-lite"/>
    </source>
</evidence>
<accession>A0ABQ9QLN4</accession>
<name>A0ABQ9QLN4_9PEZI</name>
<dbReference type="RefSeq" id="XP_060374075.1">
    <property type="nucleotide sequence ID" value="XM_060531374.1"/>
</dbReference>
<sequence length="232" mass="25230">MPEIYGGRRSIGRKGFGGVPLAVCRTHPTIPLSNCLSRPRTHPRSAPFQGWLRMWHRLVLLPYPSPRRLSDSQSLVSPSLSLFALFMSRPQNLRHPSRTSLTVLGLLRTNTAGQYALVLSFPRLHPLLLATTSTPAPTPARTSLLHTDTSRQTTLTFPGVAAARHGHGPGSGPRPESLTPTLPLHLSAPSPSRVPSPSPSHTRLEEYSTLKKYLSLLARPVAAFQPASTVIS</sequence>
<evidence type="ECO:0000313" key="3">
    <source>
        <dbReference type="Proteomes" id="UP001227543"/>
    </source>
</evidence>